<feature type="compositionally biased region" description="Basic and acidic residues" evidence="1">
    <location>
        <begin position="68"/>
        <end position="79"/>
    </location>
</feature>
<dbReference type="AlphaFoldDB" id="A0A8H4PLX0"/>
<gene>
    <name evidence="2" type="ORF">FALBO_1605</name>
</gene>
<comment type="caution">
    <text evidence="2">The sequence shown here is derived from an EMBL/GenBank/DDBJ whole genome shotgun (WGS) entry which is preliminary data.</text>
</comment>
<proteinExistence type="predicted"/>
<organism evidence="2 3">
    <name type="scientific">Fusarium albosuccineum</name>
    <dbReference type="NCBI Taxonomy" id="1237068"/>
    <lineage>
        <taxon>Eukaryota</taxon>
        <taxon>Fungi</taxon>
        <taxon>Dikarya</taxon>
        <taxon>Ascomycota</taxon>
        <taxon>Pezizomycotina</taxon>
        <taxon>Sordariomycetes</taxon>
        <taxon>Hypocreomycetidae</taxon>
        <taxon>Hypocreales</taxon>
        <taxon>Nectriaceae</taxon>
        <taxon>Fusarium</taxon>
        <taxon>Fusarium decemcellulare species complex</taxon>
    </lineage>
</organism>
<dbReference type="OrthoDB" id="10674472at2759"/>
<evidence type="ECO:0000313" key="3">
    <source>
        <dbReference type="Proteomes" id="UP000554235"/>
    </source>
</evidence>
<feature type="region of interest" description="Disordered" evidence="1">
    <location>
        <begin position="49"/>
        <end position="104"/>
    </location>
</feature>
<evidence type="ECO:0000256" key="1">
    <source>
        <dbReference type="SAM" id="MobiDB-lite"/>
    </source>
</evidence>
<feature type="region of interest" description="Disordered" evidence="1">
    <location>
        <begin position="209"/>
        <end position="238"/>
    </location>
</feature>
<accession>A0A8H4PLX0</accession>
<name>A0A8H4PLX0_9HYPO</name>
<sequence>MDSDSHKRQMRWAVLCSQADGPIVSRRHPLRDAPHVAAEDRACGAGLFSRSAHRSSVKSQEKVLTGVRRGESPGGETERGASFTERASPVQDKSQGPWPMPGHHGMDLEPMFSDGAMDALVGNARGAPAQCKPRTHTFSSPVSWADEHLSIARCTPEIDHEAAQHETGGAGSPSPEESCVATDGLMPSTQSQTVKGLFVEKASAIPMLCCSAPPRRPSSRRTRFSGSQRGMNKGSQGGGWRVVSYAVASRTPDFHPPGKPRNTPKNSVLLVVGIESRPGTLTHGATSLWGLREVEVHNTGHLLARVNLQMPLSLGSKRVEGTCIECTRAEDTCGCKSTRADHAFEDTITSKDRAPGHGMGGNLE</sequence>
<keyword evidence="3" id="KW-1185">Reference proteome</keyword>
<reference evidence="2 3" key="1">
    <citation type="submission" date="2020-01" db="EMBL/GenBank/DDBJ databases">
        <title>Identification and distribution of gene clusters putatively required for synthesis of sphingolipid metabolism inhibitors in phylogenetically diverse species of the filamentous fungus Fusarium.</title>
        <authorList>
            <person name="Kim H.-S."/>
            <person name="Busman M."/>
            <person name="Brown D.W."/>
            <person name="Divon H."/>
            <person name="Uhlig S."/>
            <person name="Proctor R.H."/>
        </authorList>
    </citation>
    <scope>NUCLEOTIDE SEQUENCE [LARGE SCALE GENOMIC DNA]</scope>
    <source>
        <strain evidence="2 3">NRRL 20459</strain>
    </source>
</reference>
<evidence type="ECO:0000313" key="2">
    <source>
        <dbReference type="EMBL" id="KAF4471482.1"/>
    </source>
</evidence>
<feature type="region of interest" description="Disordered" evidence="1">
    <location>
        <begin position="162"/>
        <end position="183"/>
    </location>
</feature>
<dbReference type="EMBL" id="JAADYS010000202">
    <property type="protein sequence ID" value="KAF4471482.1"/>
    <property type="molecule type" value="Genomic_DNA"/>
</dbReference>
<protein>
    <submittedName>
        <fullName evidence="2">Uncharacterized protein</fullName>
    </submittedName>
</protein>
<dbReference type="Proteomes" id="UP000554235">
    <property type="component" value="Unassembled WGS sequence"/>
</dbReference>